<evidence type="ECO:0000313" key="3">
    <source>
        <dbReference type="Proteomes" id="UP000287651"/>
    </source>
</evidence>
<sequence length="270" mass="28872">MICARVRSLGQIPRICSRVRPLGQAPRSVPGPLLGQINSRAPARSNRLLLRSAPELLPGRHNSRAPARSDQFPSSCSVGSAPASISSRAPARASPTSPQTGGSAQDLIFSTLIGHLEKVFPGGENDMADVDLAATSSHPRTTGPPMWSTRHEEAGLTQVWGSQRSYGRPNTGKVDTPYLQAHASPQGRRAWWRGTTVCKTDVRPYRVPTSSYVRSAWSDGVRNIPHLWAFQLDCSCGNPVSSVPPQSSTVPAGLVSDLLSLSWLAELGGP</sequence>
<feature type="region of interest" description="Disordered" evidence="1">
    <location>
        <begin position="55"/>
        <end position="104"/>
    </location>
</feature>
<proteinExistence type="predicted"/>
<name>A0A426Z995_ENSVE</name>
<evidence type="ECO:0000313" key="2">
    <source>
        <dbReference type="EMBL" id="RRT60558.1"/>
    </source>
</evidence>
<accession>A0A426Z995</accession>
<gene>
    <name evidence="2" type="ORF">B296_00010516</name>
</gene>
<evidence type="ECO:0000256" key="1">
    <source>
        <dbReference type="SAM" id="MobiDB-lite"/>
    </source>
</evidence>
<comment type="caution">
    <text evidence="2">The sequence shown here is derived from an EMBL/GenBank/DDBJ whole genome shotgun (WGS) entry which is preliminary data.</text>
</comment>
<dbReference type="AlphaFoldDB" id="A0A426Z995"/>
<organism evidence="2 3">
    <name type="scientific">Ensete ventricosum</name>
    <name type="common">Abyssinian banana</name>
    <name type="synonym">Musa ensete</name>
    <dbReference type="NCBI Taxonomy" id="4639"/>
    <lineage>
        <taxon>Eukaryota</taxon>
        <taxon>Viridiplantae</taxon>
        <taxon>Streptophyta</taxon>
        <taxon>Embryophyta</taxon>
        <taxon>Tracheophyta</taxon>
        <taxon>Spermatophyta</taxon>
        <taxon>Magnoliopsida</taxon>
        <taxon>Liliopsida</taxon>
        <taxon>Zingiberales</taxon>
        <taxon>Musaceae</taxon>
        <taxon>Ensete</taxon>
    </lineage>
</organism>
<dbReference type="Proteomes" id="UP000287651">
    <property type="component" value="Unassembled WGS sequence"/>
</dbReference>
<reference evidence="2 3" key="1">
    <citation type="journal article" date="2014" name="Agronomy (Basel)">
        <title>A Draft Genome Sequence for Ensete ventricosum, the Drought-Tolerant Tree Against Hunger.</title>
        <authorList>
            <person name="Harrison J."/>
            <person name="Moore K.A."/>
            <person name="Paszkiewicz K."/>
            <person name="Jones T."/>
            <person name="Grant M."/>
            <person name="Ambacheew D."/>
            <person name="Muzemil S."/>
            <person name="Studholme D.J."/>
        </authorList>
    </citation>
    <scope>NUCLEOTIDE SEQUENCE [LARGE SCALE GENOMIC DNA]</scope>
</reference>
<protein>
    <submittedName>
        <fullName evidence="2">Uncharacterized protein</fullName>
    </submittedName>
</protein>
<feature type="compositionally biased region" description="Low complexity" evidence="1">
    <location>
        <begin position="80"/>
        <end position="98"/>
    </location>
</feature>
<dbReference type="EMBL" id="AMZH03007732">
    <property type="protein sequence ID" value="RRT60558.1"/>
    <property type="molecule type" value="Genomic_DNA"/>
</dbReference>